<evidence type="ECO:0000256" key="1">
    <source>
        <dbReference type="ARBA" id="ARBA00022771"/>
    </source>
</evidence>
<feature type="compositionally biased region" description="Basic and acidic residues" evidence="4">
    <location>
        <begin position="189"/>
        <end position="200"/>
    </location>
</feature>
<keyword evidence="1 3" id="KW-0479">Metal-binding</keyword>
<dbReference type="Proteomes" id="UP001152888">
    <property type="component" value="Unassembled WGS sequence"/>
</dbReference>
<dbReference type="InterPro" id="IPR001841">
    <property type="entry name" value="Znf_RING"/>
</dbReference>
<keyword evidence="7" id="KW-1185">Reference proteome</keyword>
<dbReference type="EMBL" id="CAKOFQ010006776">
    <property type="protein sequence ID" value="CAH1970585.1"/>
    <property type="molecule type" value="Genomic_DNA"/>
</dbReference>
<dbReference type="OrthoDB" id="6270329at2759"/>
<evidence type="ECO:0000259" key="5">
    <source>
        <dbReference type="PROSITE" id="PS50089"/>
    </source>
</evidence>
<accession>A0A9P0P4F1</accession>
<evidence type="ECO:0000313" key="6">
    <source>
        <dbReference type="EMBL" id="CAH1970585.1"/>
    </source>
</evidence>
<dbReference type="InterPro" id="IPR040178">
    <property type="entry name" value="RNF220_RING"/>
</dbReference>
<keyword evidence="2" id="KW-0862">Zinc</keyword>
<feature type="domain" description="RING-type" evidence="5">
    <location>
        <begin position="267"/>
        <end position="306"/>
    </location>
</feature>
<dbReference type="Pfam" id="PF13923">
    <property type="entry name" value="zf-C3HC4_2"/>
    <property type="match status" value="1"/>
</dbReference>
<dbReference type="AlphaFoldDB" id="A0A9P0P4F1"/>
<dbReference type="Pfam" id="PF15926">
    <property type="entry name" value="RNF220"/>
    <property type="match status" value="1"/>
</dbReference>
<keyword evidence="1 3" id="KW-0863">Zinc-finger</keyword>
<dbReference type="Gene3D" id="3.30.40.10">
    <property type="entry name" value="Zinc/RING finger domain, C3HC4 (zinc finger)"/>
    <property type="match status" value="1"/>
</dbReference>
<dbReference type="PANTHER" id="PTHR13459:SF1">
    <property type="entry name" value="E3 UBIQUITIN-PROTEIN LIGASE RNF220 ISOFORM X1"/>
    <property type="match status" value="1"/>
</dbReference>
<evidence type="ECO:0000313" key="7">
    <source>
        <dbReference type="Proteomes" id="UP001152888"/>
    </source>
</evidence>
<protein>
    <recommendedName>
        <fullName evidence="5">RING-type domain-containing protein</fullName>
    </recommendedName>
</protein>
<dbReference type="InterPro" id="IPR052443">
    <property type="entry name" value="E3_ubiq-ligase_RNF220-like"/>
</dbReference>
<dbReference type="GO" id="GO:0008270">
    <property type="term" value="F:zinc ion binding"/>
    <property type="evidence" value="ECO:0007669"/>
    <property type="project" value="UniProtKB-KW"/>
</dbReference>
<dbReference type="GO" id="GO:0016567">
    <property type="term" value="P:protein ubiquitination"/>
    <property type="evidence" value="ECO:0007669"/>
    <property type="project" value="TreeGrafter"/>
</dbReference>
<dbReference type="InterPro" id="IPR013083">
    <property type="entry name" value="Znf_RING/FYVE/PHD"/>
</dbReference>
<gene>
    <name evidence="6" type="ORF">ACAOBT_LOCUS9000</name>
</gene>
<feature type="region of interest" description="Disordered" evidence="4">
    <location>
        <begin position="149"/>
        <end position="225"/>
    </location>
</feature>
<evidence type="ECO:0000256" key="2">
    <source>
        <dbReference type="ARBA" id="ARBA00022833"/>
    </source>
</evidence>
<evidence type="ECO:0000256" key="4">
    <source>
        <dbReference type="SAM" id="MobiDB-lite"/>
    </source>
</evidence>
<name>A0A9P0P4F1_ACAOB</name>
<proteinExistence type="predicted"/>
<dbReference type="InterPro" id="IPR031824">
    <property type="entry name" value="RNF220_mid"/>
</dbReference>
<feature type="compositionally biased region" description="Low complexity" evidence="4">
    <location>
        <begin position="202"/>
        <end position="218"/>
    </location>
</feature>
<dbReference type="GO" id="GO:0061630">
    <property type="term" value="F:ubiquitin protein ligase activity"/>
    <property type="evidence" value="ECO:0007669"/>
    <property type="project" value="TreeGrafter"/>
</dbReference>
<evidence type="ECO:0000256" key="3">
    <source>
        <dbReference type="PROSITE-ProRule" id="PRU00175"/>
    </source>
</evidence>
<organism evidence="6 7">
    <name type="scientific">Acanthoscelides obtectus</name>
    <name type="common">Bean weevil</name>
    <name type="synonym">Bruchus obtectus</name>
    <dbReference type="NCBI Taxonomy" id="200917"/>
    <lineage>
        <taxon>Eukaryota</taxon>
        <taxon>Metazoa</taxon>
        <taxon>Ecdysozoa</taxon>
        <taxon>Arthropoda</taxon>
        <taxon>Hexapoda</taxon>
        <taxon>Insecta</taxon>
        <taxon>Pterygota</taxon>
        <taxon>Neoptera</taxon>
        <taxon>Endopterygota</taxon>
        <taxon>Coleoptera</taxon>
        <taxon>Polyphaga</taxon>
        <taxon>Cucujiformia</taxon>
        <taxon>Chrysomeloidea</taxon>
        <taxon>Chrysomelidae</taxon>
        <taxon>Bruchinae</taxon>
        <taxon>Bruchini</taxon>
        <taxon>Acanthoscelides</taxon>
    </lineage>
</organism>
<feature type="compositionally biased region" description="Polar residues" evidence="4">
    <location>
        <begin position="149"/>
        <end position="159"/>
    </location>
</feature>
<dbReference type="SUPFAM" id="SSF57850">
    <property type="entry name" value="RING/U-box"/>
    <property type="match status" value="1"/>
</dbReference>
<dbReference type="CDD" id="cd16563">
    <property type="entry name" value="RING-HC_RNF220"/>
    <property type="match status" value="1"/>
</dbReference>
<feature type="region of interest" description="Disordered" evidence="4">
    <location>
        <begin position="27"/>
        <end position="53"/>
    </location>
</feature>
<sequence>MTIALGDLETHFMHELERLYKLSGTGISATRKRPRSEPNRPPALPGDSGPEGRWETFQRIRTNRQGRLRIKIRKRRSDEMCPICSGHPHRTQEEINMHVERCVRKNSTMTDEDETVDVEGDSELEEWHENQRRRMNSLIEGMTNAVAQAPSSTRLTTTEGAEDVENDGDDVIVDGDEPEVATVNSSMDVEVKVESGDSKKTSSSANSNQQQQCDSNVSTSDAEPSTRAQMIEELKNRIKQLEAEGGGATDTTTTTTTTSDSSEDYKCLICLEHYKKPVISTVCWHVHCEECWLHTLGSKKMCPQCSMIISPSDLRRIFM</sequence>
<feature type="compositionally biased region" description="Acidic residues" evidence="4">
    <location>
        <begin position="160"/>
        <end position="179"/>
    </location>
</feature>
<comment type="caution">
    <text evidence="6">The sequence shown here is derived from an EMBL/GenBank/DDBJ whole genome shotgun (WGS) entry which is preliminary data.</text>
</comment>
<reference evidence="6" key="1">
    <citation type="submission" date="2022-03" db="EMBL/GenBank/DDBJ databases">
        <authorList>
            <person name="Sayadi A."/>
        </authorList>
    </citation>
    <scope>NUCLEOTIDE SEQUENCE</scope>
</reference>
<dbReference type="PANTHER" id="PTHR13459">
    <property type="entry name" value="E3 UBIQUITIN-PROTEIN LIGASE RNF220 ISOFORM X1"/>
    <property type="match status" value="1"/>
</dbReference>
<dbReference type="PROSITE" id="PS50089">
    <property type="entry name" value="ZF_RING_2"/>
    <property type="match status" value="1"/>
</dbReference>